<name>A0ABR2DE51_9ROSI</name>
<organism evidence="2 3">
    <name type="scientific">Hibiscus sabdariffa</name>
    <name type="common">roselle</name>
    <dbReference type="NCBI Taxonomy" id="183260"/>
    <lineage>
        <taxon>Eukaryota</taxon>
        <taxon>Viridiplantae</taxon>
        <taxon>Streptophyta</taxon>
        <taxon>Embryophyta</taxon>
        <taxon>Tracheophyta</taxon>
        <taxon>Spermatophyta</taxon>
        <taxon>Magnoliopsida</taxon>
        <taxon>eudicotyledons</taxon>
        <taxon>Gunneridae</taxon>
        <taxon>Pentapetalae</taxon>
        <taxon>rosids</taxon>
        <taxon>malvids</taxon>
        <taxon>Malvales</taxon>
        <taxon>Malvaceae</taxon>
        <taxon>Malvoideae</taxon>
        <taxon>Hibiscus</taxon>
    </lineage>
</organism>
<accession>A0ABR2DE51</accession>
<proteinExistence type="predicted"/>
<comment type="caution">
    <text evidence="2">The sequence shown here is derived from an EMBL/GenBank/DDBJ whole genome shotgun (WGS) entry which is preliminary data.</text>
</comment>
<sequence length="138" mass="15142">MASISSQQPPSKVLHFLKGIFPCSLEITYSAHTDLVIKGRERCWVISERLGRSYLRNPTMVHYITNMVHYGFYAVQSNTPSVLGQQPVQTMGQAGHQYNGTQYAAPGMGQPMMPPQPSAGWGSLSRSSGAPLDARTDE</sequence>
<dbReference type="Proteomes" id="UP001472677">
    <property type="component" value="Unassembled WGS sequence"/>
</dbReference>
<gene>
    <name evidence="2" type="ORF">V6N12_043353</name>
</gene>
<keyword evidence="3" id="KW-1185">Reference proteome</keyword>
<protein>
    <submittedName>
        <fullName evidence="2">Uncharacterized protein</fullName>
    </submittedName>
</protein>
<evidence type="ECO:0000256" key="1">
    <source>
        <dbReference type="SAM" id="MobiDB-lite"/>
    </source>
</evidence>
<dbReference type="EMBL" id="JBBPBM010000028">
    <property type="protein sequence ID" value="KAK8537180.1"/>
    <property type="molecule type" value="Genomic_DNA"/>
</dbReference>
<evidence type="ECO:0000313" key="3">
    <source>
        <dbReference type="Proteomes" id="UP001472677"/>
    </source>
</evidence>
<feature type="region of interest" description="Disordered" evidence="1">
    <location>
        <begin position="99"/>
        <end position="138"/>
    </location>
</feature>
<reference evidence="2 3" key="1">
    <citation type="journal article" date="2024" name="G3 (Bethesda)">
        <title>Genome assembly of Hibiscus sabdariffa L. provides insights into metabolisms of medicinal natural products.</title>
        <authorList>
            <person name="Kim T."/>
        </authorList>
    </citation>
    <scope>NUCLEOTIDE SEQUENCE [LARGE SCALE GENOMIC DNA]</scope>
    <source>
        <strain evidence="2">TK-2024</strain>
        <tissue evidence="2">Old leaves</tissue>
    </source>
</reference>
<evidence type="ECO:0000313" key="2">
    <source>
        <dbReference type="EMBL" id="KAK8537180.1"/>
    </source>
</evidence>